<evidence type="ECO:0000256" key="2">
    <source>
        <dbReference type="ARBA" id="ARBA00022679"/>
    </source>
</evidence>
<proteinExistence type="predicted"/>
<sequence length="254" mass="27376">MPQRGGRLSGGYRPRMTSSQGFLGFWETAGSAKTFTHPLDPALLDAYVPRSARVLDYGCGYGRLTAELAGAGYRAVRGVDVSAALIARGKREHPELELLRCPGFPLPFGNGAFDAALLFAVLTCVPRDADQTAIVGELGRLVRPGGVLYLSDVPLQGDALNRERYARFSARYGTYGVFETPDGGVFRHHPPERLRGLVREAGFTVLKEREGSVATLDGQTAQRLQLIARRDPVPPEPVRPEPVPPEVSPGPASG</sequence>
<dbReference type="PANTHER" id="PTHR43464:SF19">
    <property type="entry name" value="UBIQUINONE BIOSYNTHESIS O-METHYLTRANSFERASE, MITOCHONDRIAL"/>
    <property type="match status" value="1"/>
</dbReference>
<evidence type="ECO:0000256" key="1">
    <source>
        <dbReference type="ARBA" id="ARBA00022603"/>
    </source>
</evidence>
<dbReference type="Proteomes" id="UP000430079">
    <property type="component" value="Unassembled WGS sequence"/>
</dbReference>
<keyword evidence="1 5" id="KW-0489">Methyltransferase</keyword>
<evidence type="ECO:0000256" key="4">
    <source>
        <dbReference type="SAM" id="MobiDB-lite"/>
    </source>
</evidence>
<gene>
    <name evidence="5" type="ORF">Sgleb_57600</name>
</gene>
<dbReference type="EMBL" id="BLIO01000001">
    <property type="protein sequence ID" value="GFE17713.1"/>
    <property type="molecule type" value="Genomic_DNA"/>
</dbReference>
<protein>
    <submittedName>
        <fullName evidence="5">Methyltransferase</fullName>
    </submittedName>
</protein>
<accession>A0A640T1M7</accession>
<dbReference type="SUPFAM" id="SSF53335">
    <property type="entry name" value="S-adenosyl-L-methionine-dependent methyltransferases"/>
    <property type="match status" value="1"/>
</dbReference>
<dbReference type="AlphaFoldDB" id="A0A640T1M7"/>
<dbReference type="Gene3D" id="3.40.50.150">
    <property type="entry name" value="Vaccinia Virus protein VP39"/>
    <property type="match status" value="1"/>
</dbReference>
<name>A0A640T1M7_9ACTN</name>
<dbReference type="PANTHER" id="PTHR43464">
    <property type="entry name" value="METHYLTRANSFERASE"/>
    <property type="match status" value="1"/>
</dbReference>
<keyword evidence="3" id="KW-0949">S-adenosyl-L-methionine</keyword>
<evidence type="ECO:0000313" key="5">
    <source>
        <dbReference type="EMBL" id="GFE17713.1"/>
    </source>
</evidence>
<dbReference type="CDD" id="cd02440">
    <property type="entry name" value="AdoMet_MTases"/>
    <property type="match status" value="1"/>
</dbReference>
<dbReference type="GO" id="GO:0008168">
    <property type="term" value="F:methyltransferase activity"/>
    <property type="evidence" value="ECO:0007669"/>
    <property type="project" value="UniProtKB-KW"/>
</dbReference>
<organism evidence="5 6">
    <name type="scientific">Streptomyces glebosus</name>
    <dbReference type="NCBI Taxonomy" id="249580"/>
    <lineage>
        <taxon>Bacteria</taxon>
        <taxon>Bacillati</taxon>
        <taxon>Actinomycetota</taxon>
        <taxon>Actinomycetes</taxon>
        <taxon>Kitasatosporales</taxon>
        <taxon>Streptomycetaceae</taxon>
        <taxon>Streptomyces</taxon>
    </lineage>
</organism>
<feature type="compositionally biased region" description="Pro residues" evidence="4">
    <location>
        <begin position="234"/>
        <end position="248"/>
    </location>
</feature>
<evidence type="ECO:0000313" key="6">
    <source>
        <dbReference type="Proteomes" id="UP000430079"/>
    </source>
</evidence>
<comment type="caution">
    <text evidence="5">The sequence shown here is derived from an EMBL/GenBank/DDBJ whole genome shotgun (WGS) entry which is preliminary data.</text>
</comment>
<keyword evidence="6" id="KW-1185">Reference proteome</keyword>
<dbReference type="GO" id="GO:0032259">
    <property type="term" value="P:methylation"/>
    <property type="evidence" value="ECO:0007669"/>
    <property type="project" value="UniProtKB-KW"/>
</dbReference>
<dbReference type="InterPro" id="IPR029063">
    <property type="entry name" value="SAM-dependent_MTases_sf"/>
</dbReference>
<dbReference type="Pfam" id="PF13489">
    <property type="entry name" value="Methyltransf_23"/>
    <property type="match status" value="1"/>
</dbReference>
<feature type="region of interest" description="Disordered" evidence="4">
    <location>
        <begin position="228"/>
        <end position="254"/>
    </location>
</feature>
<keyword evidence="2 5" id="KW-0808">Transferase</keyword>
<reference evidence="5 6" key="1">
    <citation type="submission" date="2019-12" db="EMBL/GenBank/DDBJ databases">
        <title>Whole genome shotgun sequence of Streptomyces hygroscopicus subsp. glebosus NBRC 13786.</title>
        <authorList>
            <person name="Ichikawa N."/>
            <person name="Kimura A."/>
            <person name="Kitahashi Y."/>
            <person name="Komaki H."/>
            <person name="Tamura T."/>
        </authorList>
    </citation>
    <scope>NUCLEOTIDE SEQUENCE [LARGE SCALE GENOMIC DNA]</scope>
    <source>
        <strain evidence="5 6">NBRC 13786</strain>
    </source>
</reference>
<evidence type="ECO:0000256" key="3">
    <source>
        <dbReference type="ARBA" id="ARBA00022691"/>
    </source>
</evidence>